<evidence type="ECO:0000313" key="1">
    <source>
        <dbReference type="EMBL" id="CAK5262064.1"/>
    </source>
</evidence>
<comment type="caution">
    <text evidence="1">The sequence shown here is derived from an EMBL/GenBank/DDBJ whole genome shotgun (WGS) entry which is preliminary data.</text>
</comment>
<gene>
    <name evidence="1" type="ORF">MYCIT1_LOCUS488</name>
</gene>
<evidence type="ECO:0000313" key="2">
    <source>
        <dbReference type="Proteomes" id="UP001295794"/>
    </source>
</evidence>
<feature type="non-terminal residue" evidence="1">
    <location>
        <position position="111"/>
    </location>
</feature>
<dbReference type="AlphaFoldDB" id="A0AAD2GQI3"/>
<reference evidence="1" key="1">
    <citation type="submission" date="2023-11" db="EMBL/GenBank/DDBJ databases">
        <authorList>
            <person name="De Vega J J."/>
            <person name="De Vega J J."/>
        </authorList>
    </citation>
    <scope>NUCLEOTIDE SEQUENCE</scope>
</reference>
<proteinExistence type="predicted"/>
<dbReference type="EMBL" id="CAVNYO010000007">
    <property type="protein sequence ID" value="CAK5262064.1"/>
    <property type="molecule type" value="Genomic_DNA"/>
</dbReference>
<name>A0AAD2GQI3_9AGAR</name>
<dbReference type="Proteomes" id="UP001295794">
    <property type="component" value="Unassembled WGS sequence"/>
</dbReference>
<organism evidence="1 2">
    <name type="scientific">Mycena citricolor</name>
    <dbReference type="NCBI Taxonomy" id="2018698"/>
    <lineage>
        <taxon>Eukaryota</taxon>
        <taxon>Fungi</taxon>
        <taxon>Dikarya</taxon>
        <taxon>Basidiomycota</taxon>
        <taxon>Agaricomycotina</taxon>
        <taxon>Agaricomycetes</taxon>
        <taxon>Agaricomycetidae</taxon>
        <taxon>Agaricales</taxon>
        <taxon>Marasmiineae</taxon>
        <taxon>Mycenaceae</taxon>
        <taxon>Mycena</taxon>
    </lineage>
</organism>
<protein>
    <submittedName>
        <fullName evidence="1">Uncharacterized protein</fullName>
    </submittedName>
</protein>
<sequence>CGATSRSSRLSKNFRAHSLCASLERRYNQIWRSRTHLCRNELSRRCPESELVAQRSHCFTCRLVGGRCQPAHFLHRKPVVRACGCQPSCTRPLSIWVHAHRFHFATHQSSA</sequence>
<keyword evidence="2" id="KW-1185">Reference proteome</keyword>
<accession>A0AAD2GQI3</accession>